<reference evidence="1 2" key="2">
    <citation type="submission" date="2013-11" db="EMBL/GenBank/DDBJ databases">
        <title>The Genome Sequence of Phytophthora parasitica INRA-310.</title>
        <authorList>
            <consortium name="The Broad Institute Genomics Platform"/>
            <person name="Russ C."/>
            <person name="Tyler B."/>
            <person name="Panabieres F."/>
            <person name="Shan W."/>
            <person name="Tripathy S."/>
            <person name="Grunwald N."/>
            <person name="Machado M."/>
            <person name="Johnson C.S."/>
            <person name="Arredondo F."/>
            <person name="Hong C."/>
            <person name="Coffey M."/>
            <person name="Young S.K."/>
            <person name="Zeng Q."/>
            <person name="Gargeya S."/>
            <person name="Fitzgerald M."/>
            <person name="Abouelleil A."/>
            <person name="Alvarado L."/>
            <person name="Chapman S.B."/>
            <person name="Gainer-Dewar J."/>
            <person name="Goldberg J."/>
            <person name="Griggs A."/>
            <person name="Gujja S."/>
            <person name="Hansen M."/>
            <person name="Howarth C."/>
            <person name="Imamovic A."/>
            <person name="Ireland A."/>
            <person name="Larimer J."/>
            <person name="McCowan C."/>
            <person name="Murphy C."/>
            <person name="Pearson M."/>
            <person name="Poon T.W."/>
            <person name="Priest M."/>
            <person name="Roberts A."/>
            <person name="Saif S."/>
            <person name="Shea T."/>
            <person name="Sykes S."/>
            <person name="Wortman J."/>
            <person name="Nusbaum C."/>
            <person name="Birren B."/>
        </authorList>
    </citation>
    <scope>NUCLEOTIDE SEQUENCE [LARGE SCALE GENOMIC DNA]</scope>
    <source>
        <strain evidence="1 2">INRA-310</strain>
    </source>
</reference>
<dbReference type="AlphaFoldDB" id="W2PBP5"/>
<sequence>MPKAKPKKNRMKLEAVQAALVQGVTQELAVSLVRTSQRWNGG</sequence>
<proteinExistence type="predicted"/>
<organism evidence="1 2">
    <name type="scientific">Phytophthora nicotianae (strain INRA-310)</name>
    <name type="common">Phytophthora parasitica</name>
    <dbReference type="NCBI Taxonomy" id="761204"/>
    <lineage>
        <taxon>Eukaryota</taxon>
        <taxon>Sar</taxon>
        <taxon>Stramenopiles</taxon>
        <taxon>Oomycota</taxon>
        <taxon>Peronosporomycetes</taxon>
        <taxon>Peronosporales</taxon>
        <taxon>Peronosporaceae</taxon>
        <taxon>Phytophthora</taxon>
    </lineage>
</organism>
<protein>
    <submittedName>
        <fullName evidence="1">Uncharacterized protein</fullName>
    </submittedName>
</protein>
<dbReference type="VEuPathDB" id="FungiDB:PPTG_24731"/>
<dbReference type="Proteomes" id="UP000018817">
    <property type="component" value="Unassembled WGS sequence"/>
</dbReference>
<name>W2PBP5_PHYN3</name>
<reference evidence="2" key="1">
    <citation type="submission" date="2011-12" db="EMBL/GenBank/DDBJ databases">
        <authorList>
            <consortium name="The Broad Institute Genome Sequencing Platform"/>
            <person name="Russ C."/>
            <person name="Tyler B."/>
            <person name="Panabieres F."/>
            <person name="Shan W."/>
            <person name="Tripathy S."/>
            <person name="Grunwald N."/>
            <person name="Machado M."/>
            <person name="Young S.K."/>
            <person name="Zeng Q."/>
            <person name="Gargeya S."/>
            <person name="Fitzgerald M."/>
            <person name="Haas B."/>
            <person name="Abouelleil A."/>
            <person name="Alvarado L."/>
            <person name="Arachchi H.M."/>
            <person name="Berlin A."/>
            <person name="Chapman S.B."/>
            <person name="Gearin G."/>
            <person name="Goldberg J."/>
            <person name="Griggs A."/>
            <person name="Gujja S."/>
            <person name="Hansen M."/>
            <person name="Heiman D."/>
            <person name="Howarth C."/>
            <person name="Larimer J."/>
            <person name="Lui A."/>
            <person name="MacDonald P.J.P."/>
            <person name="McCowen C."/>
            <person name="Montmayeur A."/>
            <person name="Murphy C."/>
            <person name="Neiman D."/>
            <person name="Pearson M."/>
            <person name="Priest M."/>
            <person name="Roberts A."/>
            <person name="Saif S."/>
            <person name="Shea T."/>
            <person name="Sisk P."/>
            <person name="Stolte C."/>
            <person name="Sykes S."/>
            <person name="Wortman J."/>
            <person name="Nusbaum C."/>
            <person name="Birren B."/>
        </authorList>
    </citation>
    <scope>NUCLEOTIDE SEQUENCE [LARGE SCALE GENOMIC DNA]</scope>
    <source>
        <strain evidence="2">INRA-310</strain>
    </source>
</reference>
<dbReference type="EMBL" id="KI669753">
    <property type="protein sequence ID" value="ETM98085.1"/>
    <property type="molecule type" value="Genomic_DNA"/>
</dbReference>
<dbReference type="RefSeq" id="XP_008916620.1">
    <property type="nucleotide sequence ID" value="XM_008918372.1"/>
</dbReference>
<accession>W2PBP5</accession>
<evidence type="ECO:0000313" key="1">
    <source>
        <dbReference type="EMBL" id="ETM98085.1"/>
    </source>
</evidence>
<evidence type="ECO:0000313" key="2">
    <source>
        <dbReference type="Proteomes" id="UP000018817"/>
    </source>
</evidence>
<dbReference type="GeneID" id="20193330"/>
<gene>
    <name evidence="1" type="ORF">PPTG_24731</name>
</gene>